<reference evidence="1 2" key="1">
    <citation type="submission" date="2019-02" db="EMBL/GenBank/DDBJ databases">
        <title>Deep-cultivation of Planctomycetes and their phenomic and genomic characterization uncovers novel biology.</title>
        <authorList>
            <person name="Wiegand S."/>
            <person name="Jogler M."/>
            <person name="Boedeker C."/>
            <person name="Pinto D."/>
            <person name="Vollmers J."/>
            <person name="Rivas-Marin E."/>
            <person name="Kohn T."/>
            <person name="Peeters S.H."/>
            <person name="Heuer A."/>
            <person name="Rast P."/>
            <person name="Oberbeckmann S."/>
            <person name="Bunk B."/>
            <person name="Jeske O."/>
            <person name="Meyerdierks A."/>
            <person name="Storesund J.E."/>
            <person name="Kallscheuer N."/>
            <person name="Luecker S."/>
            <person name="Lage O.M."/>
            <person name="Pohl T."/>
            <person name="Merkel B.J."/>
            <person name="Hornburger P."/>
            <person name="Mueller R.-W."/>
            <person name="Bruemmer F."/>
            <person name="Labrenz M."/>
            <person name="Spormann A.M."/>
            <person name="Op Den Camp H."/>
            <person name="Overmann J."/>
            <person name="Amann R."/>
            <person name="Jetten M.S.M."/>
            <person name="Mascher T."/>
            <person name="Medema M.H."/>
            <person name="Devos D.P."/>
            <person name="Kaster A.-K."/>
            <person name="Ovreas L."/>
            <person name="Rohde M."/>
            <person name="Galperin M.Y."/>
            <person name="Jogler C."/>
        </authorList>
    </citation>
    <scope>NUCLEOTIDE SEQUENCE [LARGE SCALE GENOMIC DNA]</scope>
    <source>
        <strain evidence="1 2">Pla108</strain>
    </source>
</reference>
<accession>A0A5C6ACA3</accession>
<sequence>MLNWFKAEPSCPVSDTEAEWISRRFNWLLAELGRDRLTSATTLLPTTDFFPSTYKATKGEISRLLKLLAEHMGINPSKVELAFYRDAESRTSGLYTAEEGRFTVWIELAGLNDPLGVVATLAHELGHVILLGENRINPDEDDHEPLTDLLTVFLGLGLLTANYAVVEANWIQGSYSGWSVGQRGYLSLRAYGYALSHYAIARSELSPAWLRYLRPDVRSACKQGIAYLNHVRSLSAA</sequence>
<gene>
    <name evidence="1" type="ORF">Pla108_28270</name>
</gene>
<dbReference type="EMBL" id="SJPR01000003">
    <property type="protein sequence ID" value="TWT97050.1"/>
    <property type="molecule type" value="Genomic_DNA"/>
</dbReference>
<organism evidence="1 2">
    <name type="scientific">Botrimarina colliarenosi</name>
    <dbReference type="NCBI Taxonomy" id="2528001"/>
    <lineage>
        <taxon>Bacteria</taxon>
        <taxon>Pseudomonadati</taxon>
        <taxon>Planctomycetota</taxon>
        <taxon>Planctomycetia</taxon>
        <taxon>Pirellulales</taxon>
        <taxon>Lacipirellulaceae</taxon>
        <taxon>Botrimarina</taxon>
    </lineage>
</organism>
<protein>
    <submittedName>
        <fullName evidence="1">Uncharacterized protein</fullName>
    </submittedName>
</protein>
<dbReference type="Proteomes" id="UP000317421">
    <property type="component" value="Unassembled WGS sequence"/>
</dbReference>
<keyword evidence="2" id="KW-1185">Reference proteome</keyword>
<evidence type="ECO:0000313" key="1">
    <source>
        <dbReference type="EMBL" id="TWT97050.1"/>
    </source>
</evidence>
<name>A0A5C6ACA3_9BACT</name>
<dbReference type="RefSeq" id="WP_146445543.1">
    <property type="nucleotide sequence ID" value="NZ_SJPR01000003.1"/>
</dbReference>
<comment type="caution">
    <text evidence="1">The sequence shown here is derived from an EMBL/GenBank/DDBJ whole genome shotgun (WGS) entry which is preliminary data.</text>
</comment>
<dbReference type="OrthoDB" id="2041998at2"/>
<proteinExistence type="predicted"/>
<evidence type="ECO:0000313" key="2">
    <source>
        <dbReference type="Proteomes" id="UP000317421"/>
    </source>
</evidence>
<dbReference type="AlphaFoldDB" id="A0A5C6ACA3"/>